<name>A0A1A8FXS0_9TELE</name>
<feature type="non-terminal residue" evidence="2">
    <location>
        <position position="71"/>
    </location>
</feature>
<organism evidence="2">
    <name type="scientific">Nothobranchius korthausae</name>
    <dbReference type="NCBI Taxonomy" id="1143690"/>
    <lineage>
        <taxon>Eukaryota</taxon>
        <taxon>Metazoa</taxon>
        <taxon>Chordata</taxon>
        <taxon>Craniata</taxon>
        <taxon>Vertebrata</taxon>
        <taxon>Euteleostomi</taxon>
        <taxon>Actinopterygii</taxon>
        <taxon>Neopterygii</taxon>
        <taxon>Teleostei</taxon>
        <taxon>Neoteleostei</taxon>
        <taxon>Acanthomorphata</taxon>
        <taxon>Ovalentaria</taxon>
        <taxon>Atherinomorphae</taxon>
        <taxon>Cyprinodontiformes</taxon>
        <taxon>Nothobranchiidae</taxon>
        <taxon>Nothobranchius</taxon>
    </lineage>
</organism>
<gene>
    <name evidence="2" type="primary">BHLHA9</name>
</gene>
<reference evidence="2" key="1">
    <citation type="submission" date="2016-05" db="EMBL/GenBank/DDBJ databases">
        <authorList>
            <person name="Lavstsen T."/>
            <person name="Jespersen J.S."/>
        </authorList>
    </citation>
    <scope>NUCLEOTIDE SEQUENCE</scope>
    <source>
        <tissue evidence="2">Brain</tissue>
    </source>
</reference>
<evidence type="ECO:0000256" key="1">
    <source>
        <dbReference type="SAM" id="MobiDB-lite"/>
    </source>
</evidence>
<sequence>VPQAIWGTSCDGSIPTRADQSDSSPLGASSLHPLACISLSTDAATTRSPHAPFFHGSTRLHGEHFVIMSTV</sequence>
<feature type="non-terminal residue" evidence="2">
    <location>
        <position position="1"/>
    </location>
</feature>
<reference evidence="2" key="2">
    <citation type="submission" date="2016-06" db="EMBL/GenBank/DDBJ databases">
        <title>The genome of a short-lived fish provides insights into sex chromosome evolution and the genetic control of aging.</title>
        <authorList>
            <person name="Reichwald K."/>
            <person name="Felder M."/>
            <person name="Petzold A."/>
            <person name="Koch P."/>
            <person name="Groth M."/>
            <person name="Platzer M."/>
        </authorList>
    </citation>
    <scope>NUCLEOTIDE SEQUENCE</scope>
    <source>
        <tissue evidence="2">Brain</tissue>
    </source>
</reference>
<evidence type="ECO:0000313" key="2">
    <source>
        <dbReference type="EMBL" id="SBQ64215.1"/>
    </source>
</evidence>
<protein>
    <submittedName>
        <fullName evidence="2">Basic helix-loop-helix family, member a9</fullName>
    </submittedName>
</protein>
<proteinExistence type="predicted"/>
<feature type="region of interest" description="Disordered" evidence="1">
    <location>
        <begin position="1"/>
        <end position="27"/>
    </location>
</feature>
<accession>A0A1A8FXS0</accession>
<dbReference type="EMBL" id="HAEB01017688">
    <property type="protein sequence ID" value="SBQ64215.1"/>
    <property type="molecule type" value="Transcribed_RNA"/>
</dbReference>
<dbReference type="AlphaFoldDB" id="A0A1A8FXS0"/>